<dbReference type="EMBL" id="CM056741">
    <property type="protein sequence ID" value="KAJ8686848.1"/>
    <property type="molecule type" value="Genomic_DNA"/>
</dbReference>
<protein>
    <submittedName>
        <fullName evidence="1">Uncharacterized protein</fullName>
    </submittedName>
</protein>
<keyword evidence="2" id="KW-1185">Reference proteome</keyword>
<accession>A0ACC2PV74</accession>
<organism evidence="1 2">
    <name type="scientific">Eretmocerus hayati</name>
    <dbReference type="NCBI Taxonomy" id="131215"/>
    <lineage>
        <taxon>Eukaryota</taxon>
        <taxon>Metazoa</taxon>
        <taxon>Ecdysozoa</taxon>
        <taxon>Arthropoda</taxon>
        <taxon>Hexapoda</taxon>
        <taxon>Insecta</taxon>
        <taxon>Pterygota</taxon>
        <taxon>Neoptera</taxon>
        <taxon>Endopterygota</taxon>
        <taxon>Hymenoptera</taxon>
        <taxon>Apocrita</taxon>
        <taxon>Proctotrupomorpha</taxon>
        <taxon>Chalcidoidea</taxon>
        <taxon>Aphelinidae</taxon>
        <taxon>Aphelininae</taxon>
        <taxon>Eretmocerus</taxon>
    </lineage>
</organism>
<evidence type="ECO:0000313" key="1">
    <source>
        <dbReference type="EMBL" id="KAJ8686848.1"/>
    </source>
</evidence>
<proteinExistence type="predicted"/>
<sequence>MDETGLVMALLNRTARPIRPRTGGNNESGVHSAEEQQGREKTTDRSRSCSPYPAEFKNIPRPDDFIEAVSVWQLTSQVRRARRASRERSASREPLTSDSGLSDEHSSRDTPESPRRKQRELRILIPRVDEVDSGVNSPRTPQSASTSPAPDTPAPPRHLGTIPRTAGISRRSRDRSRRPRPEPIGEEAQTQGCSTSNHTQFDLDATNRRDPGPRTGGNNESGVHSVSPEKTMDETGLAMALLNRTAPPVRPRTGGNNESGVHSVNPEKTLDETGLAMALLNRTAPPIRPRTGGNNESGVHSAEEQEGREKTTDRSRSCSPYPAEFKDIPRPDDFIEAVSVWQLTSQVRRARRASRERSASREPLPSDSGLSDEHSSRDTPESPRRKQRELRILIPRVDEVDSGVNSPRTPQSASTSPAPDTPAPPRHLGTIPRTAGISRRSRDRSRRPRPEPIGEEAQTQGCSTSNHTPLAAVTEVPEPSETPNEESEVTETNAGLDPVGDSDLAQRELEEFLGQPDAVSTSSVERAPSPGQSELPAGPANPRSTTPPRPRLSLQQRLAVPARREDPASGFTAEDFREPAILLAPKNLPAAVQQRMEQEAELQLWNNWKKGDT</sequence>
<evidence type="ECO:0000313" key="2">
    <source>
        <dbReference type="Proteomes" id="UP001239111"/>
    </source>
</evidence>
<dbReference type="Proteomes" id="UP001239111">
    <property type="component" value="Chromosome 1"/>
</dbReference>
<gene>
    <name evidence="1" type="ORF">QAD02_022642</name>
</gene>
<comment type="caution">
    <text evidence="1">The sequence shown here is derived from an EMBL/GenBank/DDBJ whole genome shotgun (WGS) entry which is preliminary data.</text>
</comment>
<name>A0ACC2PV74_9HYME</name>
<reference evidence="1" key="1">
    <citation type="submission" date="2023-04" db="EMBL/GenBank/DDBJ databases">
        <title>A chromosome-level genome assembly of the parasitoid wasp Eretmocerus hayati.</title>
        <authorList>
            <person name="Zhong Y."/>
            <person name="Liu S."/>
            <person name="Liu Y."/>
        </authorList>
    </citation>
    <scope>NUCLEOTIDE SEQUENCE</scope>
    <source>
        <strain evidence="1">ZJU_SS_LIU_2023</strain>
    </source>
</reference>